<evidence type="ECO:0000256" key="1">
    <source>
        <dbReference type="ARBA" id="ARBA00004479"/>
    </source>
</evidence>
<evidence type="ECO:0000256" key="7">
    <source>
        <dbReference type="ARBA" id="ARBA00022777"/>
    </source>
</evidence>
<keyword evidence="5 14" id="KW-0732">Signal</keyword>
<evidence type="ECO:0000259" key="15">
    <source>
        <dbReference type="PROSITE" id="PS50011"/>
    </source>
</evidence>
<dbReference type="GO" id="GO:0004674">
    <property type="term" value="F:protein serine/threonine kinase activity"/>
    <property type="evidence" value="ECO:0007669"/>
    <property type="project" value="UniProtKB-KW"/>
</dbReference>
<dbReference type="Gene3D" id="3.30.200.20">
    <property type="entry name" value="Phosphorylase Kinase, domain 1"/>
    <property type="match status" value="1"/>
</dbReference>
<dbReference type="PROSITE" id="PS50011">
    <property type="entry name" value="PROTEIN_KINASE_DOM"/>
    <property type="match status" value="1"/>
</dbReference>
<dbReference type="InterPro" id="IPR017441">
    <property type="entry name" value="Protein_kinase_ATP_BS"/>
</dbReference>
<gene>
    <name evidence="17" type="primary">LOC110754264</name>
</gene>
<dbReference type="AlphaFoldDB" id="A0A6P5S5P8"/>
<dbReference type="SUPFAM" id="SSF56112">
    <property type="entry name" value="Protein kinase-like (PK-like)"/>
    <property type="match status" value="1"/>
</dbReference>
<dbReference type="PROSITE" id="PS00108">
    <property type="entry name" value="PROTEIN_KINASE_ST"/>
    <property type="match status" value="1"/>
</dbReference>
<dbReference type="Pfam" id="PF00069">
    <property type="entry name" value="Pkinase"/>
    <property type="match status" value="1"/>
</dbReference>
<dbReference type="InterPro" id="IPR025287">
    <property type="entry name" value="WAK_GUB"/>
</dbReference>
<feature type="signal peptide" evidence="14">
    <location>
        <begin position="1"/>
        <end position="25"/>
    </location>
</feature>
<evidence type="ECO:0000256" key="11">
    <source>
        <dbReference type="ARBA" id="ARBA00023180"/>
    </source>
</evidence>
<keyword evidence="10 13" id="KW-0472">Membrane</keyword>
<dbReference type="FunFam" id="3.30.200.20:FF:000178">
    <property type="entry name" value="serine/threonine-protein kinase PBS1-like"/>
    <property type="match status" value="1"/>
</dbReference>
<dbReference type="InterPro" id="IPR008271">
    <property type="entry name" value="Ser/Thr_kinase_AS"/>
</dbReference>
<evidence type="ECO:0000313" key="17">
    <source>
        <dbReference type="RefSeq" id="XP_021811009.1"/>
    </source>
</evidence>
<evidence type="ECO:0000256" key="12">
    <source>
        <dbReference type="PROSITE-ProRule" id="PRU10141"/>
    </source>
</evidence>
<protein>
    <submittedName>
        <fullName evidence="17">Rust resistance kinase Lr10-like</fullName>
    </submittedName>
</protein>
<feature type="transmembrane region" description="Helical" evidence="13">
    <location>
        <begin position="276"/>
        <end position="300"/>
    </location>
</feature>
<keyword evidence="11" id="KW-0325">Glycoprotein</keyword>
<accession>A0A6P5S5P8</accession>
<feature type="binding site" evidence="12">
    <location>
        <position position="369"/>
    </location>
    <ligand>
        <name>ATP</name>
        <dbReference type="ChEBI" id="CHEBI:30616"/>
    </ligand>
</feature>
<dbReference type="GO" id="GO:0005524">
    <property type="term" value="F:ATP binding"/>
    <property type="evidence" value="ECO:0007669"/>
    <property type="project" value="UniProtKB-UniRule"/>
</dbReference>
<dbReference type="InterPro" id="IPR000719">
    <property type="entry name" value="Prot_kinase_dom"/>
</dbReference>
<proteinExistence type="predicted"/>
<keyword evidence="6 12" id="KW-0547">Nucleotide-binding</keyword>
<keyword evidence="8 12" id="KW-0067">ATP-binding</keyword>
<evidence type="ECO:0000256" key="5">
    <source>
        <dbReference type="ARBA" id="ARBA00022729"/>
    </source>
</evidence>
<evidence type="ECO:0000256" key="14">
    <source>
        <dbReference type="SAM" id="SignalP"/>
    </source>
</evidence>
<keyword evidence="3" id="KW-0808">Transferase</keyword>
<dbReference type="PANTHER" id="PTHR27009">
    <property type="entry name" value="RUST RESISTANCE KINASE LR10-RELATED"/>
    <property type="match status" value="1"/>
</dbReference>
<evidence type="ECO:0000256" key="13">
    <source>
        <dbReference type="SAM" id="Phobius"/>
    </source>
</evidence>
<evidence type="ECO:0000256" key="3">
    <source>
        <dbReference type="ARBA" id="ARBA00022679"/>
    </source>
</evidence>
<evidence type="ECO:0000256" key="10">
    <source>
        <dbReference type="ARBA" id="ARBA00023136"/>
    </source>
</evidence>
<keyword evidence="16" id="KW-1185">Reference proteome</keyword>
<evidence type="ECO:0000313" key="16">
    <source>
        <dbReference type="Proteomes" id="UP000515124"/>
    </source>
</evidence>
<evidence type="ECO:0000256" key="4">
    <source>
        <dbReference type="ARBA" id="ARBA00022692"/>
    </source>
</evidence>
<evidence type="ECO:0000256" key="8">
    <source>
        <dbReference type="ARBA" id="ARBA00022840"/>
    </source>
</evidence>
<dbReference type="GO" id="GO:0030247">
    <property type="term" value="F:polysaccharide binding"/>
    <property type="evidence" value="ECO:0007669"/>
    <property type="project" value="InterPro"/>
</dbReference>
<dbReference type="InterPro" id="IPR045874">
    <property type="entry name" value="LRK10/LRL21-25-like"/>
</dbReference>
<keyword evidence="9 13" id="KW-1133">Transmembrane helix</keyword>
<comment type="subcellular location">
    <subcellularLocation>
        <location evidence="1">Membrane</location>
        <topology evidence="1">Single-pass type I membrane protein</topology>
    </subcellularLocation>
</comment>
<organism evidence="16 17">
    <name type="scientific">Prunus avium</name>
    <name type="common">Cherry</name>
    <name type="synonym">Cerasus avium</name>
    <dbReference type="NCBI Taxonomy" id="42229"/>
    <lineage>
        <taxon>Eukaryota</taxon>
        <taxon>Viridiplantae</taxon>
        <taxon>Streptophyta</taxon>
        <taxon>Embryophyta</taxon>
        <taxon>Tracheophyta</taxon>
        <taxon>Spermatophyta</taxon>
        <taxon>Magnoliopsida</taxon>
        <taxon>eudicotyledons</taxon>
        <taxon>Gunneridae</taxon>
        <taxon>Pentapetalae</taxon>
        <taxon>rosids</taxon>
        <taxon>fabids</taxon>
        <taxon>Rosales</taxon>
        <taxon>Rosaceae</taxon>
        <taxon>Amygdaloideae</taxon>
        <taxon>Amygdaleae</taxon>
        <taxon>Prunus</taxon>
    </lineage>
</organism>
<dbReference type="FunFam" id="1.10.510.10:FF:000590">
    <property type="entry name" value="PR5-like receptor kinase"/>
    <property type="match status" value="1"/>
</dbReference>
<evidence type="ECO:0000256" key="6">
    <source>
        <dbReference type="ARBA" id="ARBA00022741"/>
    </source>
</evidence>
<dbReference type="Proteomes" id="UP000515124">
    <property type="component" value="Unplaced"/>
</dbReference>
<name>A0A6P5S5P8_PRUAV</name>
<dbReference type="GO" id="GO:0016020">
    <property type="term" value="C:membrane"/>
    <property type="evidence" value="ECO:0007669"/>
    <property type="project" value="UniProtKB-SubCell"/>
</dbReference>
<feature type="chain" id="PRO_5027700678" evidence="14">
    <location>
        <begin position="26"/>
        <end position="691"/>
    </location>
</feature>
<keyword evidence="4 13" id="KW-0812">Transmembrane</keyword>
<feature type="domain" description="Protein kinase" evidence="15">
    <location>
        <begin position="341"/>
        <end position="629"/>
    </location>
</feature>
<keyword evidence="2" id="KW-0723">Serine/threonine-protein kinase</keyword>
<reference evidence="17" key="1">
    <citation type="submission" date="2025-08" db="UniProtKB">
        <authorList>
            <consortium name="RefSeq"/>
        </authorList>
    </citation>
    <scope>IDENTIFICATION</scope>
</reference>
<keyword evidence="7" id="KW-0418">Kinase</keyword>
<sequence>MDVLLLPLFFVLIVFPVAILVPSKAADDSRDCPIQRCRDDGPDIKFPFRLKHYPPHCGHPEFEVVCSSSFNNLTMMKLSSSSGLLPIQNIDYEAQHFSMYDADGCLPRRLLNFTISTNSLFQQARYYRLNYYSCMFEYRYYGENSKITLLNCSTAQNFSMGMNYGSYFPVRCLSVPGHYQVLGAVPETSKADLPVPTCTSLRQLYLPLRRVNANMHHCEPDNVLWLLWDPWDFPACQNCNRRMEDCSFNYSSNEMLKCHPFIPRHKPRGHISTRHIIVGVSLACCFVLISIMAVAIFFYVKQQRNSIEEKENQMKVEKFLNDHKSHVPTRYSYADIKKITNRFKKKLGEGGFGSVFRGKLPNGVPVAVKVLSDSKGNGDDFVNEVGTIGRIHHVNVVRLLGFSAEAGKRAVIYELMPNRSLEKFISSKDQSNNALFDWEKLDNIVNGIAKGIEYLHQGCEQRILHFDIKPHNILLDHDFNPKISDFGLAKLCSKEDSIISMTAARGTVGYIAPEVFNGNFGSASHKSDVYSFGMLVLEIVGARKEAALTSSITNEAYFPEMIYKCLIQGEALGLELINTDEDAEIAKKLVIVALWCIQWYPVNRPSMKAVVRMLEGASENLIMPPNPFASATSTQSQTEQAKTTLSSDAGCFSFKVPVGDNTPSLKNASLSILSDKLRHIFCRDQIKPNGK</sequence>
<dbReference type="SMART" id="SM00220">
    <property type="entry name" value="S_TKc"/>
    <property type="match status" value="1"/>
</dbReference>
<dbReference type="InterPro" id="IPR011009">
    <property type="entry name" value="Kinase-like_dom_sf"/>
</dbReference>
<dbReference type="Gene3D" id="1.10.510.10">
    <property type="entry name" value="Transferase(Phosphotransferase) domain 1"/>
    <property type="match status" value="1"/>
</dbReference>
<evidence type="ECO:0000256" key="9">
    <source>
        <dbReference type="ARBA" id="ARBA00022989"/>
    </source>
</evidence>
<dbReference type="GeneID" id="110754264"/>
<dbReference type="KEGG" id="pavi:110754264"/>
<evidence type="ECO:0000256" key="2">
    <source>
        <dbReference type="ARBA" id="ARBA00022527"/>
    </source>
</evidence>
<dbReference type="PROSITE" id="PS00107">
    <property type="entry name" value="PROTEIN_KINASE_ATP"/>
    <property type="match status" value="1"/>
</dbReference>
<dbReference type="RefSeq" id="XP_021811009.1">
    <property type="nucleotide sequence ID" value="XM_021955317.1"/>
</dbReference>
<dbReference type="Pfam" id="PF13947">
    <property type="entry name" value="GUB_WAK_bind"/>
    <property type="match status" value="1"/>
</dbReference>